<protein>
    <submittedName>
        <fullName evidence="1">Pilus assembly protein PilL</fullName>
    </submittedName>
</protein>
<dbReference type="AlphaFoldDB" id="A0A8E3MEV9"/>
<organism evidence="1 2">
    <name type="scientific">Mergibacter septicus</name>
    <dbReference type="NCBI Taxonomy" id="221402"/>
    <lineage>
        <taxon>Bacteria</taxon>
        <taxon>Pseudomonadati</taxon>
        <taxon>Pseudomonadota</taxon>
        <taxon>Gammaproteobacteria</taxon>
        <taxon>Pasteurellales</taxon>
        <taxon>Pasteurellaceae</taxon>
        <taxon>Mergibacter</taxon>
    </lineage>
</organism>
<accession>A0A8E3MEV9</accession>
<proteinExistence type="predicted"/>
<name>A0A8E3MEV9_9PAST</name>
<dbReference type="EMBL" id="CP022011">
    <property type="protein sequence ID" value="QDJ13957.1"/>
    <property type="molecule type" value="Genomic_DNA"/>
</dbReference>
<keyword evidence="2" id="KW-1185">Reference proteome</keyword>
<evidence type="ECO:0000313" key="2">
    <source>
        <dbReference type="Proteomes" id="UP000955338"/>
    </source>
</evidence>
<dbReference type="NCBIfam" id="TIGR03748">
    <property type="entry name" value="conj_PilL"/>
    <property type="match status" value="1"/>
</dbReference>
<dbReference type="InterPro" id="IPR022260">
    <property type="entry name" value="Integr_conj_element_PilL"/>
</dbReference>
<gene>
    <name evidence="1" type="ORF">CEP48_00210</name>
</gene>
<dbReference type="RefSeq" id="WP_261919961.1">
    <property type="nucleotide sequence ID" value="NZ_CP022011.1"/>
</dbReference>
<reference evidence="1" key="1">
    <citation type="submission" date="2017-06" db="EMBL/GenBank/DDBJ databases">
        <title>Genome sequencing of pathogenic and non-pathogenic strains within Bisgaard taxon 40.</title>
        <authorList>
            <person name="Ladner J.T."/>
            <person name="Lovett S.P."/>
            <person name="Koroleva G."/>
            <person name="Lorch J.M."/>
        </authorList>
    </citation>
    <scope>NUCLEOTIDE SEQUENCE</scope>
    <source>
        <strain evidence="1">27576-1-I1</strain>
    </source>
</reference>
<dbReference type="PROSITE" id="PS51257">
    <property type="entry name" value="PROKAR_LIPOPROTEIN"/>
    <property type="match status" value="1"/>
</dbReference>
<sequence>MKNKKLIFLISTLAFSLTACTTTSVNTSTKTTNKINTVKSTIKPANHFIEPDLYKLNKNELPEVVRFDRYTLVSTAPLNSQKYLLDQLVHLNLNIKRNYSVETGLKMLLKNSGFSLCQATVPDVRTLYSHPLPKIHYKFGPMRLRNAVQMLAGNAYQASVNDVSREICFHRRLTTK</sequence>
<dbReference type="Proteomes" id="UP000955338">
    <property type="component" value="Chromosome"/>
</dbReference>
<evidence type="ECO:0000313" key="1">
    <source>
        <dbReference type="EMBL" id="QDJ13957.1"/>
    </source>
</evidence>